<accession>A0AAE0NQ37</accession>
<dbReference type="Proteomes" id="UP001285441">
    <property type="component" value="Unassembled WGS sequence"/>
</dbReference>
<gene>
    <name evidence="2" type="ORF">B0H63DRAFT_183313</name>
</gene>
<reference evidence="2" key="1">
    <citation type="journal article" date="2023" name="Mol. Phylogenet. Evol.">
        <title>Genome-scale phylogeny and comparative genomics of the fungal order Sordariales.</title>
        <authorList>
            <person name="Hensen N."/>
            <person name="Bonometti L."/>
            <person name="Westerberg I."/>
            <person name="Brannstrom I.O."/>
            <person name="Guillou S."/>
            <person name="Cros-Aarteil S."/>
            <person name="Calhoun S."/>
            <person name="Haridas S."/>
            <person name="Kuo A."/>
            <person name="Mondo S."/>
            <person name="Pangilinan J."/>
            <person name="Riley R."/>
            <person name="LaButti K."/>
            <person name="Andreopoulos B."/>
            <person name="Lipzen A."/>
            <person name="Chen C."/>
            <person name="Yan M."/>
            <person name="Daum C."/>
            <person name="Ng V."/>
            <person name="Clum A."/>
            <person name="Steindorff A."/>
            <person name="Ohm R.A."/>
            <person name="Martin F."/>
            <person name="Silar P."/>
            <person name="Natvig D.O."/>
            <person name="Lalanne C."/>
            <person name="Gautier V."/>
            <person name="Ament-Velasquez S.L."/>
            <person name="Kruys A."/>
            <person name="Hutchinson M.I."/>
            <person name="Powell A.J."/>
            <person name="Barry K."/>
            <person name="Miller A.N."/>
            <person name="Grigoriev I.V."/>
            <person name="Debuchy R."/>
            <person name="Gladieux P."/>
            <person name="Hiltunen Thoren M."/>
            <person name="Johannesson H."/>
        </authorList>
    </citation>
    <scope>NUCLEOTIDE SEQUENCE</scope>
    <source>
        <strain evidence="2">CBS 232.78</strain>
    </source>
</reference>
<dbReference type="AlphaFoldDB" id="A0AAE0NQ37"/>
<feature type="region of interest" description="Disordered" evidence="1">
    <location>
        <begin position="21"/>
        <end position="50"/>
    </location>
</feature>
<sequence>MLPITAHGWRPHRWGAERRRRIGGLNSTRQDSDWPRRSFQRAGKRPDISKVTGGLASPDLCLEVGTGFNLGMVSVAPNGVGSSPAFGHRRQFHLPVSRNQLNAPGDQGVFAQGQVPCATCPLGAVVNWEGLGFAVLPRFPTLTSESRGSPWQRRTKSPWNKSPSRQRLTGWRVVGIEMRCARSGKPVSVAGGSETRPTCHQASKLGQPTYSARREAVEGIMSSHF</sequence>
<name>A0AAE0NQ37_9PEZI</name>
<evidence type="ECO:0000313" key="2">
    <source>
        <dbReference type="EMBL" id="KAK3385484.1"/>
    </source>
</evidence>
<proteinExistence type="predicted"/>
<feature type="compositionally biased region" description="Polar residues" evidence="1">
    <location>
        <begin position="195"/>
        <end position="207"/>
    </location>
</feature>
<comment type="caution">
    <text evidence="2">The sequence shown here is derived from an EMBL/GenBank/DDBJ whole genome shotgun (WGS) entry which is preliminary data.</text>
</comment>
<organism evidence="2 3">
    <name type="scientific">Podospora didyma</name>
    <dbReference type="NCBI Taxonomy" id="330526"/>
    <lineage>
        <taxon>Eukaryota</taxon>
        <taxon>Fungi</taxon>
        <taxon>Dikarya</taxon>
        <taxon>Ascomycota</taxon>
        <taxon>Pezizomycotina</taxon>
        <taxon>Sordariomycetes</taxon>
        <taxon>Sordariomycetidae</taxon>
        <taxon>Sordariales</taxon>
        <taxon>Podosporaceae</taxon>
        <taxon>Podospora</taxon>
    </lineage>
</organism>
<protein>
    <submittedName>
        <fullName evidence="2">Uncharacterized protein</fullName>
    </submittedName>
</protein>
<feature type="region of interest" description="Disordered" evidence="1">
    <location>
        <begin position="185"/>
        <end position="207"/>
    </location>
</feature>
<evidence type="ECO:0000256" key="1">
    <source>
        <dbReference type="SAM" id="MobiDB-lite"/>
    </source>
</evidence>
<dbReference type="EMBL" id="JAULSW010000004">
    <property type="protein sequence ID" value="KAK3385484.1"/>
    <property type="molecule type" value="Genomic_DNA"/>
</dbReference>
<keyword evidence="3" id="KW-1185">Reference proteome</keyword>
<feature type="region of interest" description="Disordered" evidence="1">
    <location>
        <begin position="144"/>
        <end position="165"/>
    </location>
</feature>
<evidence type="ECO:0000313" key="3">
    <source>
        <dbReference type="Proteomes" id="UP001285441"/>
    </source>
</evidence>
<reference evidence="2" key="2">
    <citation type="submission" date="2023-06" db="EMBL/GenBank/DDBJ databases">
        <authorList>
            <consortium name="Lawrence Berkeley National Laboratory"/>
            <person name="Haridas S."/>
            <person name="Hensen N."/>
            <person name="Bonometti L."/>
            <person name="Westerberg I."/>
            <person name="Brannstrom I.O."/>
            <person name="Guillou S."/>
            <person name="Cros-Aarteil S."/>
            <person name="Calhoun S."/>
            <person name="Kuo A."/>
            <person name="Mondo S."/>
            <person name="Pangilinan J."/>
            <person name="Riley R."/>
            <person name="LaButti K."/>
            <person name="Andreopoulos B."/>
            <person name="Lipzen A."/>
            <person name="Chen C."/>
            <person name="Yanf M."/>
            <person name="Daum C."/>
            <person name="Ng V."/>
            <person name="Clum A."/>
            <person name="Steindorff A."/>
            <person name="Ohm R."/>
            <person name="Martin F."/>
            <person name="Silar P."/>
            <person name="Natvig D."/>
            <person name="Lalanne C."/>
            <person name="Gautier V."/>
            <person name="Ament-velasquez S.L."/>
            <person name="Kruys A."/>
            <person name="Hutchinson M.I."/>
            <person name="Powell A.J."/>
            <person name="Barry K."/>
            <person name="Miller A.N."/>
            <person name="Grigoriev I.V."/>
            <person name="Debuchy R."/>
            <person name="Gladieux P."/>
            <person name="Thoren M.H."/>
            <person name="Johannesson H."/>
        </authorList>
    </citation>
    <scope>NUCLEOTIDE SEQUENCE</scope>
    <source>
        <strain evidence="2">CBS 232.78</strain>
    </source>
</reference>